<protein>
    <submittedName>
        <fullName evidence="2">Ribosomal-protein-serine acetyltransferase</fullName>
    </submittedName>
</protein>
<evidence type="ECO:0000313" key="3">
    <source>
        <dbReference type="Proteomes" id="UP000074382"/>
    </source>
</evidence>
<dbReference type="Proteomes" id="UP000074382">
    <property type="component" value="Unassembled WGS sequence"/>
</dbReference>
<evidence type="ECO:0000313" key="2">
    <source>
        <dbReference type="EMBL" id="KUP96668.1"/>
    </source>
</evidence>
<dbReference type="GO" id="GO:0005737">
    <property type="term" value="C:cytoplasm"/>
    <property type="evidence" value="ECO:0007669"/>
    <property type="project" value="TreeGrafter"/>
</dbReference>
<dbReference type="EMBL" id="LGEM01000084">
    <property type="protein sequence ID" value="KUP96668.1"/>
    <property type="molecule type" value="Genomic_DNA"/>
</dbReference>
<dbReference type="InterPro" id="IPR000182">
    <property type="entry name" value="GNAT_dom"/>
</dbReference>
<dbReference type="STRING" id="665004.AC529_11030"/>
<dbReference type="PATRIC" id="fig|665004.4.peg.3233"/>
<accession>A0A147KHA1</accession>
<gene>
    <name evidence="2" type="ORF">AC529_11030</name>
</gene>
<dbReference type="PROSITE" id="PS51186">
    <property type="entry name" value="GNAT"/>
    <property type="match status" value="1"/>
</dbReference>
<dbReference type="RefSeq" id="WP_068758034.1">
    <property type="nucleotide sequence ID" value="NZ_KQ950184.1"/>
</dbReference>
<sequence>MPSVILETERLRLRAFTEHDADDVLRAATDPLTQRWLPIPAPGRPYTRADAVAWCVETAPAARASGDGQHWAAVCRRTGRYVGSFGVSRANWVARTIEIGYLMSPDARGRGLAPEAVVAITRWVLLDQEFERIALKAATDNVASRRVAEKAGYVYEGIERNAIRLHRGRADLAVYSVIRPDLTG</sequence>
<dbReference type="PANTHER" id="PTHR43441">
    <property type="entry name" value="RIBOSOMAL-PROTEIN-SERINE ACETYLTRANSFERASE"/>
    <property type="match status" value="1"/>
</dbReference>
<comment type="caution">
    <text evidence="2">The sequence shown here is derived from an EMBL/GenBank/DDBJ whole genome shotgun (WGS) entry which is preliminary data.</text>
</comment>
<keyword evidence="3" id="KW-1185">Reference proteome</keyword>
<dbReference type="AlphaFoldDB" id="A0A147KHA1"/>
<evidence type="ECO:0000259" key="1">
    <source>
        <dbReference type="PROSITE" id="PS51186"/>
    </source>
</evidence>
<dbReference type="GO" id="GO:1990189">
    <property type="term" value="F:protein N-terminal-serine acetyltransferase activity"/>
    <property type="evidence" value="ECO:0007669"/>
    <property type="project" value="TreeGrafter"/>
</dbReference>
<dbReference type="InterPro" id="IPR016181">
    <property type="entry name" value="Acyl_CoA_acyltransferase"/>
</dbReference>
<dbReference type="SUPFAM" id="SSF55729">
    <property type="entry name" value="Acyl-CoA N-acyltransferases (Nat)"/>
    <property type="match status" value="1"/>
</dbReference>
<keyword evidence="2" id="KW-0808">Transferase</keyword>
<dbReference type="PANTHER" id="PTHR43441:SF10">
    <property type="entry name" value="ACETYLTRANSFERASE"/>
    <property type="match status" value="1"/>
</dbReference>
<feature type="domain" description="N-acetyltransferase" evidence="1">
    <location>
        <begin position="11"/>
        <end position="181"/>
    </location>
</feature>
<dbReference type="Pfam" id="PF13302">
    <property type="entry name" value="Acetyltransf_3"/>
    <property type="match status" value="1"/>
</dbReference>
<dbReference type="InterPro" id="IPR051908">
    <property type="entry name" value="Ribosomal_N-acetyltransferase"/>
</dbReference>
<reference evidence="3" key="1">
    <citation type="journal article" date="2017" name="Acta Aliment.">
        <title>Plant polysaccharide degrading enzyme system of Thermpbifida cellulosilytica TB100 revealed by de novo genome project data.</title>
        <authorList>
            <person name="Toth A."/>
            <person name="Baka E."/>
            <person name="Luzics S."/>
            <person name="Bata-Vidacs I."/>
            <person name="Nagy I."/>
            <person name="Balint B."/>
            <person name="Herceg R."/>
            <person name="Olasz F."/>
            <person name="Wilk T."/>
            <person name="Nagy T."/>
            <person name="Kriszt B."/>
            <person name="Nagy I."/>
            <person name="Kukolya J."/>
        </authorList>
    </citation>
    <scope>NUCLEOTIDE SEQUENCE [LARGE SCALE GENOMIC DNA]</scope>
    <source>
        <strain evidence="3">TB100</strain>
    </source>
</reference>
<name>A0A147KHA1_THECS</name>
<dbReference type="OrthoDB" id="5293267at2"/>
<dbReference type="GO" id="GO:0008999">
    <property type="term" value="F:protein-N-terminal-alanine acetyltransferase activity"/>
    <property type="evidence" value="ECO:0007669"/>
    <property type="project" value="TreeGrafter"/>
</dbReference>
<dbReference type="Gene3D" id="3.40.630.30">
    <property type="match status" value="1"/>
</dbReference>
<proteinExistence type="predicted"/>
<organism evidence="2 3">
    <name type="scientific">Thermobifida cellulosilytica TB100</name>
    <dbReference type="NCBI Taxonomy" id="665004"/>
    <lineage>
        <taxon>Bacteria</taxon>
        <taxon>Bacillati</taxon>
        <taxon>Actinomycetota</taxon>
        <taxon>Actinomycetes</taxon>
        <taxon>Streptosporangiales</taxon>
        <taxon>Nocardiopsidaceae</taxon>
        <taxon>Thermobifida</taxon>
    </lineage>
</organism>